<reference evidence="2 3" key="1">
    <citation type="submission" date="2017-09" db="EMBL/GenBank/DDBJ databases">
        <title>Depth-based differentiation of microbial function through sediment-hosted aquifers and enrichment of novel symbionts in the deep terrestrial subsurface.</title>
        <authorList>
            <person name="Probst A.J."/>
            <person name="Ladd B."/>
            <person name="Jarett J.K."/>
            <person name="Geller-Mcgrath D.E."/>
            <person name="Sieber C.M."/>
            <person name="Emerson J.B."/>
            <person name="Anantharaman K."/>
            <person name="Thomas B.C."/>
            <person name="Malmstrom R."/>
            <person name="Stieglmeier M."/>
            <person name="Klingl A."/>
            <person name="Woyke T."/>
            <person name="Ryan C.M."/>
            <person name="Banfield J.F."/>
        </authorList>
    </citation>
    <scope>NUCLEOTIDE SEQUENCE [LARGE SCALE GENOMIC DNA]</scope>
    <source>
        <strain evidence="2">CG12_big_fil_rev_8_21_14_0_65_43_15</strain>
    </source>
</reference>
<dbReference type="PANTHER" id="PTHR30093">
    <property type="entry name" value="GENERAL SECRETION PATHWAY PROTEIN G"/>
    <property type="match status" value="1"/>
</dbReference>
<dbReference type="EMBL" id="PFGP01000032">
    <property type="protein sequence ID" value="PIW66727.1"/>
    <property type="molecule type" value="Genomic_DNA"/>
</dbReference>
<comment type="caution">
    <text evidence="2">The sequence shown here is derived from an EMBL/GenBank/DDBJ whole genome shotgun (WGS) entry which is preliminary data.</text>
</comment>
<dbReference type="Pfam" id="PF07963">
    <property type="entry name" value="N_methyl"/>
    <property type="match status" value="1"/>
</dbReference>
<name>A0A2J0LSB2_9BACT</name>
<keyword evidence="1" id="KW-1133">Transmembrane helix</keyword>
<evidence type="ECO:0000313" key="2">
    <source>
        <dbReference type="EMBL" id="PIW66727.1"/>
    </source>
</evidence>
<dbReference type="NCBIfam" id="TIGR02532">
    <property type="entry name" value="IV_pilin_GFxxxE"/>
    <property type="match status" value="1"/>
</dbReference>
<sequence length="138" mass="14151">MKSKRRAFTLIELVMVIVIIGILAAVAIPKFSGLTNDAKVAAARGALGGIRSAVAIEYARSATSGTAAFPSSITTSLFADGRVPKNEVTGSTVVSSVSDTVNGSTTSTSGWWYVTTGNNIGQVGGYVDGTISTNSSDW</sequence>
<organism evidence="2 3">
    <name type="scientific">Candidatus Taenaricola geysiri</name>
    <dbReference type="NCBI Taxonomy" id="1974752"/>
    <lineage>
        <taxon>Bacteria</taxon>
        <taxon>Pseudomonadati</taxon>
        <taxon>Candidatus Omnitrophota</taxon>
        <taxon>Candidatus Taenaricola</taxon>
    </lineage>
</organism>
<accession>A0A2J0LSB2</accession>
<feature type="transmembrane region" description="Helical" evidence="1">
    <location>
        <begin position="7"/>
        <end position="28"/>
    </location>
</feature>
<evidence type="ECO:0000256" key="1">
    <source>
        <dbReference type="SAM" id="Phobius"/>
    </source>
</evidence>
<dbReference type="Gene3D" id="3.30.700.10">
    <property type="entry name" value="Glycoprotein, Type 4 Pilin"/>
    <property type="match status" value="1"/>
</dbReference>
<protein>
    <submittedName>
        <fullName evidence="2">Prepilin-type cleavage/methylation domain-containing protein</fullName>
    </submittedName>
</protein>
<keyword evidence="1" id="KW-0472">Membrane</keyword>
<dbReference type="AlphaFoldDB" id="A0A2J0LSB2"/>
<keyword evidence="1" id="KW-0812">Transmembrane</keyword>
<dbReference type="SUPFAM" id="SSF54523">
    <property type="entry name" value="Pili subunits"/>
    <property type="match status" value="1"/>
</dbReference>
<gene>
    <name evidence="2" type="ORF">COW11_01880</name>
</gene>
<dbReference type="InterPro" id="IPR012902">
    <property type="entry name" value="N_methyl_site"/>
</dbReference>
<dbReference type="PANTHER" id="PTHR30093:SF46">
    <property type="entry name" value="MSHA MINOR PILIN PROTEIN MSHB"/>
    <property type="match status" value="1"/>
</dbReference>
<dbReference type="Proteomes" id="UP000231267">
    <property type="component" value="Unassembled WGS sequence"/>
</dbReference>
<evidence type="ECO:0000313" key="3">
    <source>
        <dbReference type="Proteomes" id="UP000231267"/>
    </source>
</evidence>
<dbReference type="InterPro" id="IPR045584">
    <property type="entry name" value="Pilin-like"/>
</dbReference>
<proteinExistence type="predicted"/>